<feature type="transmembrane region" description="Helical" evidence="9">
    <location>
        <begin position="127"/>
        <end position="149"/>
    </location>
</feature>
<accession>A0AA96WJ90</accession>
<dbReference type="FunFam" id="3.10.580.10:FF:000002">
    <property type="entry name" value="Magnesium/cobalt efflux protein CorC"/>
    <property type="match status" value="1"/>
</dbReference>
<dbReference type="Gene3D" id="3.10.580.10">
    <property type="entry name" value="CBS-domain"/>
    <property type="match status" value="1"/>
</dbReference>
<evidence type="ECO:0000259" key="10">
    <source>
        <dbReference type="PROSITE" id="PS51371"/>
    </source>
</evidence>
<dbReference type="PROSITE" id="PS51371">
    <property type="entry name" value="CBS"/>
    <property type="match status" value="2"/>
</dbReference>
<evidence type="ECO:0000256" key="7">
    <source>
        <dbReference type="PROSITE-ProRule" id="PRU00703"/>
    </source>
</evidence>
<name>A0AA96WJ90_9CYAN</name>
<gene>
    <name evidence="12" type="ORF">HJG54_05505</name>
</gene>
<protein>
    <submittedName>
        <fullName evidence="12">HlyC/CorC family transporter</fullName>
    </submittedName>
</protein>
<evidence type="ECO:0000256" key="1">
    <source>
        <dbReference type="ARBA" id="ARBA00004141"/>
    </source>
</evidence>
<feature type="domain" description="CBS" evidence="10">
    <location>
        <begin position="272"/>
        <end position="335"/>
    </location>
</feature>
<dbReference type="SMART" id="SM00116">
    <property type="entry name" value="CBS"/>
    <property type="match status" value="2"/>
</dbReference>
<dbReference type="PROSITE" id="PS51846">
    <property type="entry name" value="CNNM"/>
    <property type="match status" value="1"/>
</dbReference>
<evidence type="ECO:0000256" key="3">
    <source>
        <dbReference type="ARBA" id="ARBA00022737"/>
    </source>
</evidence>
<dbReference type="InterPro" id="IPR000644">
    <property type="entry name" value="CBS_dom"/>
</dbReference>
<dbReference type="InterPro" id="IPR044751">
    <property type="entry name" value="Ion_transp-like_CBS"/>
</dbReference>
<evidence type="ECO:0000259" key="11">
    <source>
        <dbReference type="PROSITE" id="PS51846"/>
    </source>
</evidence>
<sequence>MIWDISCQSAIRYTLGTTPGGYHLREKPCRFRYNRLSHRAPNCPVISSSTELIPPLLAQANPILGAVWIDLGVLVLMLTLSAFFSGSETAITALDNLKLRALIKEQGDRSGIFTLVLEKRARFITTLLIGNNLVNNFSAILTSNLFAVWFGANEAVVLIATVVVTIIVLIFGEITPKSLAINNILPIFRAVVRPIYLLSRVLSWFGITYLLEAIAQAAIRIFQGNVVQPGESVKDLQLMIEVLSGKGQLDLDKRQLLSKALSLDRLTAYDVVKPRVEMHTISQEATLQDLVNLCLETGYSRIPVQEESKDEIVGIVHLKRALQSLNTLRQQGCDGNAPVTVAMDPPVFVPEVKRVADLLKEMLQQRIHLAIVVDEYGGTVGLITLEDILEELVGDIYDESDLPTRTTYPGRNRYLRRG</sequence>
<evidence type="ECO:0000256" key="6">
    <source>
        <dbReference type="ARBA" id="ARBA00023136"/>
    </source>
</evidence>
<keyword evidence="3" id="KW-0677">Repeat</keyword>
<feature type="transmembrane region" description="Helical" evidence="9">
    <location>
        <begin position="195"/>
        <end position="219"/>
    </location>
</feature>
<evidence type="ECO:0000256" key="9">
    <source>
        <dbReference type="SAM" id="Phobius"/>
    </source>
</evidence>
<keyword evidence="2 8" id="KW-0812">Transmembrane</keyword>
<dbReference type="CDD" id="cd04590">
    <property type="entry name" value="CBS_pair_CorC_HlyC_assoc"/>
    <property type="match status" value="1"/>
</dbReference>
<evidence type="ECO:0000313" key="12">
    <source>
        <dbReference type="EMBL" id="WNZ22376.1"/>
    </source>
</evidence>
<proteinExistence type="predicted"/>
<evidence type="ECO:0000256" key="5">
    <source>
        <dbReference type="ARBA" id="ARBA00023122"/>
    </source>
</evidence>
<organism evidence="12">
    <name type="scientific">Leptolyngbya sp. NK1-12</name>
    <dbReference type="NCBI Taxonomy" id="2547451"/>
    <lineage>
        <taxon>Bacteria</taxon>
        <taxon>Bacillati</taxon>
        <taxon>Cyanobacteriota</taxon>
        <taxon>Cyanophyceae</taxon>
        <taxon>Leptolyngbyales</taxon>
        <taxon>Leptolyngbyaceae</taxon>
        <taxon>Leptolyngbya group</taxon>
        <taxon>Leptolyngbya</taxon>
    </lineage>
</organism>
<evidence type="ECO:0000256" key="8">
    <source>
        <dbReference type="PROSITE-ProRule" id="PRU01193"/>
    </source>
</evidence>
<feature type="domain" description="CNNM transmembrane" evidence="11">
    <location>
        <begin position="63"/>
        <end position="253"/>
    </location>
</feature>
<feature type="transmembrane region" description="Helical" evidence="9">
    <location>
        <begin position="63"/>
        <end position="84"/>
    </location>
</feature>
<comment type="subcellular location">
    <subcellularLocation>
        <location evidence="1">Membrane</location>
        <topology evidence="1">Multi-pass membrane protein</topology>
    </subcellularLocation>
</comment>
<keyword evidence="5 7" id="KW-0129">CBS domain</keyword>
<evidence type="ECO:0000256" key="4">
    <source>
        <dbReference type="ARBA" id="ARBA00022989"/>
    </source>
</evidence>
<dbReference type="SUPFAM" id="SSF54631">
    <property type="entry name" value="CBS-domain pair"/>
    <property type="match status" value="1"/>
</dbReference>
<feature type="transmembrane region" description="Helical" evidence="9">
    <location>
        <begin position="155"/>
        <end position="174"/>
    </location>
</feature>
<dbReference type="InterPro" id="IPR002550">
    <property type="entry name" value="CNNM"/>
</dbReference>
<dbReference type="PANTHER" id="PTHR22777">
    <property type="entry name" value="HEMOLYSIN-RELATED"/>
    <property type="match status" value="1"/>
</dbReference>
<feature type="domain" description="CBS" evidence="10">
    <location>
        <begin position="342"/>
        <end position="399"/>
    </location>
</feature>
<keyword evidence="6 8" id="KW-0472">Membrane</keyword>
<dbReference type="InterPro" id="IPR046342">
    <property type="entry name" value="CBS_dom_sf"/>
</dbReference>
<dbReference type="EMBL" id="CP053586">
    <property type="protein sequence ID" value="WNZ22376.1"/>
    <property type="molecule type" value="Genomic_DNA"/>
</dbReference>
<dbReference type="GO" id="GO:0016020">
    <property type="term" value="C:membrane"/>
    <property type="evidence" value="ECO:0007669"/>
    <property type="project" value="UniProtKB-SubCell"/>
</dbReference>
<dbReference type="AlphaFoldDB" id="A0AA96WJ90"/>
<evidence type="ECO:0000256" key="2">
    <source>
        <dbReference type="ARBA" id="ARBA00022692"/>
    </source>
</evidence>
<dbReference type="Pfam" id="PF00571">
    <property type="entry name" value="CBS"/>
    <property type="match status" value="2"/>
</dbReference>
<keyword evidence="4 8" id="KW-1133">Transmembrane helix</keyword>
<dbReference type="PANTHER" id="PTHR22777:SF17">
    <property type="entry name" value="UPF0053 PROTEIN SLL0260"/>
    <property type="match status" value="1"/>
</dbReference>
<dbReference type="Pfam" id="PF01595">
    <property type="entry name" value="CNNM"/>
    <property type="match status" value="1"/>
</dbReference>
<reference evidence="12" key="1">
    <citation type="submission" date="2020-05" db="EMBL/GenBank/DDBJ databases">
        <authorList>
            <person name="Zhu T."/>
            <person name="Keshari N."/>
            <person name="Lu X."/>
        </authorList>
    </citation>
    <scope>NUCLEOTIDE SEQUENCE</scope>
    <source>
        <strain evidence="12">NK1-12</strain>
    </source>
</reference>